<name>A0A101I004_UNCT6</name>
<sequence length="43" mass="4966">MDKMIAFCGLICTECPAFIATQKNDDIERKKWQNFGLKNSTVR</sequence>
<protein>
    <recommendedName>
        <fullName evidence="3">DUF3795 domain-containing protein</fullName>
    </recommendedName>
</protein>
<accession>A0A101I004</accession>
<proteinExistence type="predicted"/>
<reference evidence="2" key="1">
    <citation type="journal article" date="2015" name="MBio">
        <title>Genome-Resolved Metagenomic Analysis Reveals Roles for Candidate Phyla and Other Microbial Community Members in Biogeochemical Transformations in Oil Reservoirs.</title>
        <authorList>
            <person name="Hu P."/>
            <person name="Tom L."/>
            <person name="Singh A."/>
            <person name="Thomas B.C."/>
            <person name="Baker B.J."/>
            <person name="Piceno Y.M."/>
            <person name="Andersen G.L."/>
            <person name="Banfield J.F."/>
        </authorList>
    </citation>
    <scope>NUCLEOTIDE SEQUENCE [LARGE SCALE GENOMIC DNA]</scope>
</reference>
<dbReference type="InterPro" id="IPR024227">
    <property type="entry name" value="DUF3795"/>
</dbReference>
<dbReference type="EMBL" id="LGGX01000046">
    <property type="protein sequence ID" value="KUK85723.1"/>
    <property type="molecule type" value="Genomic_DNA"/>
</dbReference>
<comment type="caution">
    <text evidence="1">The sequence shown here is derived from an EMBL/GenBank/DDBJ whole genome shotgun (WGS) entry which is preliminary data.</text>
</comment>
<gene>
    <name evidence="1" type="ORF">XE03_1923</name>
</gene>
<dbReference type="AlphaFoldDB" id="A0A101I004"/>
<organism evidence="1 2">
    <name type="scientific">candidate division TA06 bacterium 34_109</name>
    <dbReference type="NCBI Taxonomy" id="1635277"/>
    <lineage>
        <taxon>Bacteria</taxon>
        <taxon>Bacteria division TA06</taxon>
    </lineage>
</organism>
<evidence type="ECO:0000313" key="1">
    <source>
        <dbReference type="EMBL" id="KUK85723.1"/>
    </source>
</evidence>
<evidence type="ECO:0008006" key="3">
    <source>
        <dbReference type="Google" id="ProtNLM"/>
    </source>
</evidence>
<evidence type="ECO:0000313" key="2">
    <source>
        <dbReference type="Proteomes" id="UP000053467"/>
    </source>
</evidence>
<dbReference type="Pfam" id="PF12675">
    <property type="entry name" value="DUF3795"/>
    <property type="match status" value="1"/>
</dbReference>
<dbReference type="Proteomes" id="UP000053467">
    <property type="component" value="Unassembled WGS sequence"/>
</dbReference>